<accession>A0ABD3MMY6</accession>
<dbReference type="EMBL" id="JALLPJ020001412">
    <property type="protein sequence ID" value="KAL3764852.1"/>
    <property type="molecule type" value="Genomic_DNA"/>
</dbReference>
<feature type="compositionally biased region" description="Polar residues" evidence="1">
    <location>
        <begin position="40"/>
        <end position="51"/>
    </location>
</feature>
<name>A0ABD3MMY6_9STRA</name>
<organism evidence="2 3">
    <name type="scientific">Cyclotella atomus</name>
    <dbReference type="NCBI Taxonomy" id="382360"/>
    <lineage>
        <taxon>Eukaryota</taxon>
        <taxon>Sar</taxon>
        <taxon>Stramenopiles</taxon>
        <taxon>Ochrophyta</taxon>
        <taxon>Bacillariophyta</taxon>
        <taxon>Coscinodiscophyceae</taxon>
        <taxon>Thalassiosirophycidae</taxon>
        <taxon>Stephanodiscales</taxon>
        <taxon>Stephanodiscaceae</taxon>
        <taxon>Cyclotella</taxon>
    </lineage>
</organism>
<dbReference type="Proteomes" id="UP001530400">
    <property type="component" value="Unassembled WGS sequence"/>
</dbReference>
<keyword evidence="3" id="KW-1185">Reference proteome</keyword>
<evidence type="ECO:0000313" key="2">
    <source>
        <dbReference type="EMBL" id="KAL3764852.1"/>
    </source>
</evidence>
<proteinExistence type="predicted"/>
<sequence>MKDGCSIDLADLEAETKSILERFGRGKSVSRSSRQHLSSAPIQSKRGSNASAFNKSFKRSTSAYSRPASTSVVLKTNNRDSNVIPDDTRLFKADGKASNQLRHTISTALSGTKFDSLPSLMASSLSDHYFDSLPQSSFRETAPSIVSVVGRNAQPMKKSTSTSAIDHLTPSSLSLRDVKYAGSESINPKPSSEIDPQKEVCFTCWSAGEGMTCTIHAKKGSSNSIGQSVSFCSNWDCSYLRRKYRAEEIQEVFSAQSETLVYDKAEQQFSTQQEAKHPIYRLVNHHVARLNCTYQRRQNTRIWLKSFISKLKDGSFTNNRSAQSAKVLCLRGTENNMAQVQQISREMAGKLPKAPVTGTTMREKFGNEQVLVEQVVSIDGEERICQLVMVGPAPSPRALYRPRKYEASAPVKFVLPANLDISSDSGELLELDHFSLLRDTNNFIEYGTFSHKSSNDNFAVGGLSAQMIVSRQFTKCFPPQYKDITCSDDTIVVPPRQTTPSTVPTLDVPAYNLPFVRRALVTSLDSRRPPTIMTKVGISPNERHYFGLNRVEQTGEEEDFGFRTSTWFTVPESNDKIDTNTFKPSESIATPNALAITPFRTMRVDATYPFCQENSRTNRVEDLYHLLLSNGDGSSNKLQVFTTVGSQQAGYFLQNGDASLPIGRMNTKVIRTWVFLQEEPERGEDPDNDPPADRIYKEEKLSLSLDGVVFDARPSYDMPEKVLSTCSRADVRDAILKRSTEDNNKLDIAVEAKDRPHLEGLLHDVGSTRVGSKHTEYLSYPLNLPAPQCNAKIKPRTSLEEWADKGYNPWTEGKALVSTHFVGSLSQETKKWPKANHNKVDPPESNTAREFAALCSLVRHGRYRDFEDTLVTPNRLR</sequence>
<reference evidence="2 3" key="1">
    <citation type="submission" date="2024-10" db="EMBL/GenBank/DDBJ databases">
        <title>Updated reference genomes for cyclostephanoid diatoms.</title>
        <authorList>
            <person name="Roberts W.R."/>
            <person name="Alverson A.J."/>
        </authorList>
    </citation>
    <scope>NUCLEOTIDE SEQUENCE [LARGE SCALE GENOMIC DNA]</scope>
    <source>
        <strain evidence="2 3">AJA010-31</strain>
    </source>
</reference>
<protein>
    <submittedName>
        <fullName evidence="2">Uncharacterized protein</fullName>
    </submittedName>
</protein>
<feature type="region of interest" description="Disordered" evidence="1">
    <location>
        <begin position="23"/>
        <end position="51"/>
    </location>
</feature>
<dbReference type="AlphaFoldDB" id="A0ABD3MMY6"/>
<evidence type="ECO:0000256" key="1">
    <source>
        <dbReference type="SAM" id="MobiDB-lite"/>
    </source>
</evidence>
<gene>
    <name evidence="2" type="ORF">ACHAWO_006036</name>
</gene>
<feature type="compositionally biased region" description="Low complexity" evidence="1">
    <location>
        <begin position="29"/>
        <end position="39"/>
    </location>
</feature>
<comment type="caution">
    <text evidence="2">The sequence shown here is derived from an EMBL/GenBank/DDBJ whole genome shotgun (WGS) entry which is preliminary data.</text>
</comment>
<evidence type="ECO:0000313" key="3">
    <source>
        <dbReference type="Proteomes" id="UP001530400"/>
    </source>
</evidence>